<evidence type="ECO:0000313" key="1">
    <source>
        <dbReference type="EMBL" id="VDO99268.1"/>
    </source>
</evidence>
<accession>A0A3P8DFB4</accession>
<dbReference type="Proteomes" id="UP000050761">
    <property type="component" value="Unassembled WGS sequence"/>
</dbReference>
<reference evidence="1 2" key="1">
    <citation type="submission" date="2018-11" db="EMBL/GenBank/DDBJ databases">
        <authorList>
            <consortium name="Pathogen Informatics"/>
        </authorList>
    </citation>
    <scope>NUCLEOTIDE SEQUENCE [LARGE SCALE GENOMIC DNA]</scope>
</reference>
<proteinExistence type="predicted"/>
<protein>
    <submittedName>
        <fullName evidence="3">AGC-kinase C-terminal domain-containing protein</fullName>
    </submittedName>
</protein>
<accession>A0A183FZV8</accession>
<evidence type="ECO:0000313" key="3">
    <source>
        <dbReference type="WBParaSite" id="HPBE_0001432701-mRNA-1"/>
    </source>
</evidence>
<gene>
    <name evidence="1" type="ORF">HPBE_LOCUS14328</name>
</gene>
<dbReference type="AlphaFoldDB" id="A0A183FZV8"/>
<sequence>MFANIWTKVYECGVSTLKTFFRAASPPPPPPPPLPAELCSNSRRLPSENEISFGASSATSKRVVKIPWQLLDIEELPWNFDDEIFNRRLLHPAEQTSTPTECLATFRSRRRSIVDTGQFALNPY</sequence>
<dbReference type="WBParaSite" id="HPBE_0001432701-mRNA-1">
    <property type="protein sequence ID" value="HPBE_0001432701-mRNA-1"/>
    <property type="gene ID" value="HPBE_0001432701"/>
</dbReference>
<organism evidence="2 3">
    <name type="scientific">Heligmosomoides polygyrus</name>
    <name type="common">Parasitic roundworm</name>
    <dbReference type="NCBI Taxonomy" id="6339"/>
    <lineage>
        <taxon>Eukaryota</taxon>
        <taxon>Metazoa</taxon>
        <taxon>Ecdysozoa</taxon>
        <taxon>Nematoda</taxon>
        <taxon>Chromadorea</taxon>
        <taxon>Rhabditida</taxon>
        <taxon>Rhabditina</taxon>
        <taxon>Rhabditomorpha</taxon>
        <taxon>Strongyloidea</taxon>
        <taxon>Heligmosomidae</taxon>
        <taxon>Heligmosomoides</taxon>
    </lineage>
</organism>
<dbReference type="EMBL" id="UZAH01028314">
    <property type="protein sequence ID" value="VDO99268.1"/>
    <property type="molecule type" value="Genomic_DNA"/>
</dbReference>
<reference evidence="3" key="2">
    <citation type="submission" date="2019-09" db="UniProtKB">
        <authorList>
            <consortium name="WormBaseParasite"/>
        </authorList>
    </citation>
    <scope>IDENTIFICATION</scope>
</reference>
<evidence type="ECO:0000313" key="2">
    <source>
        <dbReference type="Proteomes" id="UP000050761"/>
    </source>
</evidence>
<keyword evidence="2" id="KW-1185">Reference proteome</keyword>
<name>A0A183FZV8_HELPZ</name>